<reference evidence="2" key="1">
    <citation type="journal article" date="2023" name="IScience">
        <title>Live-bearing cockroach genome reveals convergent evolutionary mechanisms linked to viviparity in insects and beyond.</title>
        <authorList>
            <person name="Fouks B."/>
            <person name="Harrison M.C."/>
            <person name="Mikhailova A.A."/>
            <person name="Marchal E."/>
            <person name="English S."/>
            <person name="Carruthers M."/>
            <person name="Jennings E.C."/>
            <person name="Chiamaka E.L."/>
            <person name="Frigard R.A."/>
            <person name="Pippel M."/>
            <person name="Attardo G.M."/>
            <person name="Benoit J.B."/>
            <person name="Bornberg-Bauer E."/>
            <person name="Tobe S.S."/>
        </authorList>
    </citation>
    <scope>NUCLEOTIDE SEQUENCE</scope>
    <source>
        <strain evidence="2">Stay&amp;Tobe</strain>
    </source>
</reference>
<feature type="region of interest" description="Disordered" evidence="1">
    <location>
        <begin position="45"/>
        <end position="68"/>
    </location>
</feature>
<evidence type="ECO:0000313" key="2">
    <source>
        <dbReference type="EMBL" id="KAJ9600085.1"/>
    </source>
</evidence>
<keyword evidence="3" id="KW-1185">Reference proteome</keyword>
<comment type="caution">
    <text evidence="2">The sequence shown here is derived from an EMBL/GenBank/DDBJ whole genome shotgun (WGS) entry which is preliminary data.</text>
</comment>
<gene>
    <name evidence="2" type="ORF">L9F63_009627</name>
</gene>
<feature type="non-terminal residue" evidence="2">
    <location>
        <position position="1"/>
    </location>
</feature>
<dbReference type="EMBL" id="JASPKZ010000450">
    <property type="protein sequence ID" value="KAJ9600085.1"/>
    <property type="molecule type" value="Genomic_DNA"/>
</dbReference>
<proteinExistence type="predicted"/>
<feature type="non-terminal residue" evidence="2">
    <location>
        <position position="68"/>
    </location>
</feature>
<reference evidence="2" key="2">
    <citation type="submission" date="2023-05" db="EMBL/GenBank/DDBJ databases">
        <authorList>
            <person name="Fouks B."/>
        </authorList>
    </citation>
    <scope>NUCLEOTIDE SEQUENCE</scope>
    <source>
        <strain evidence="2">Stay&amp;Tobe</strain>
        <tissue evidence="2">Testes</tissue>
    </source>
</reference>
<name>A0AAD8ER15_DIPPU</name>
<organism evidence="2 3">
    <name type="scientific">Diploptera punctata</name>
    <name type="common">Pacific beetle cockroach</name>
    <dbReference type="NCBI Taxonomy" id="6984"/>
    <lineage>
        <taxon>Eukaryota</taxon>
        <taxon>Metazoa</taxon>
        <taxon>Ecdysozoa</taxon>
        <taxon>Arthropoda</taxon>
        <taxon>Hexapoda</taxon>
        <taxon>Insecta</taxon>
        <taxon>Pterygota</taxon>
        <taxon>Neoptera</taxon>
        <taxon>Polyneoptera</taxon>
        <taxon>Dictyoptera</taxon>
        <taxon>Blattodea</taxon>
        <taxon>Blaberoidea</taxon>
        <taxon>Blaberidae</taxon>
        <taxon>Diplopterinae</taxon>
        <taxon>Diploptera</taxon>
    </lineage>
</organism>
<protein>
    <submittedName>
        <fullName evidence="2">Uncharacterized protein</fullName>
    </submittedName>
</protein>
<accession>A0AAD8ER15</accession>
<dbReference type="Proteomes" id="UP001233999">
    <property type="component" value="Unassembled WGS sequence"/>
</dbReference>
<dbReference type="AlphaFoldDB" id="A0AAD8ER15"/>
<evidence type="ECO:0000256" key="1">
    <source>
        <dbReference type="SAM" id="MobiDB-lite"/>
    </source>
</evidence>
<sequence>CEKRSTSSSLPVPLSQTKIRNDLIQGVQVNTTLTSSIHTVRNPKDVELYGGKGRNSPSTANKEIVEVR</sequence>
<evidence type="ECO:0000313" key="3">
    <source>
        <dbReference type="Proteomes" id="UP001233999"/>
    </source>
</evidence>